<name>A0ABT0DP63_9HYPH</name>
<dbReference type="InterPro" id="IPR000816">
    <property type="entry name" value="Peptidase_C15"/>
</dbReference>
<comment type="similarity">
    <text evidence="1">Belongs to the peptidase C15 family.</text>
</comment>
<evidence type="ECO:0000256" key="1">
    <source>
        <dbReference type="ARBA" id="ARBA00006641"/>
    </source>
</evidence>
<evidence type="ECO:0000256" key="2">
    <source>
        <dbReference type="ARBA" id="ARBA00022490"/>
    </source>
</evidence>
<dbReference type="EMBL" id="JALKCG010000005">
    <property type="protein sequence ID" value="MCK0209071.1"/>
    <property type="molecule type" value="Genomic_DNA"/>
</dbReference>
<dbReference type="PROSITE" id="PS01334">
    <property type="entry name" value="PYRASE_CYS"/>
    <property type="match status" value="1"/>
</dbReference>
<dbReference type="EC" id="3.4.19.3" evidence="6"/>
<keyword evidence="2" id="KW-0963">Cytoplasm</keyword>
<evidence type="ECO:0000256" key="6">
    <source>
        <dbReference type="PROSITE-ProRule" id="PRU10077"/>
    </source>
</evidence>
<keyword evidence="3" id="KW-0645">Protease</keyword>
<dbReference type="Gene3D" id="3.40.630.20">
    <property type="entry name" value="Peptidase C15, pyroglutamyl peptidase I-like"/>
    <property type="match status" value="1"/>
</dbReference>
<feature type="active site" evidence="6">
    <location>
        <position position="157"/>
    </location>
</feature>
<keyword evidence="8" id="KW-1185">Reference proteome</keyword>
<evidence type="ECO:0000256" key="4">
    <source>
        <dbReference type="ARBA" id="ARBA00022801"/>
    </source>
</evidence>
<evidence type="ECO:0000313" key="8">
    <source>
        <dbReference type="Proteomes" id="UP001202867"/>
    </source>
</evidence>
<gene>
    <name evidence="7" type="ORF">MWN33_13625</name>
</gene>
<dbReference type="InterPro" id="IPR033694">
    <property type="entry name" value="PGPEP1_Cys_AS"/>
</dbReference>
<reference evidence="7 8" key="1">
    <citation type="submission" date="2022-04" db="EMBL/GenBank/DDBJ databases">
        <authorList>
            <person name="Grouzdev D.S."/>
            <person name="Pantiukh K.S."/>
            <person name="Krutkina M.S."/>
        </authorList>
    </citation>
    <scope>NUCLEOTIDE SEQUENCE [LARGE SCALE GENOMIC DNA]</scope>
    <source>
        <strain evidence="7 8">Jip08</strain>
    </source>
</reference>
<dbReference type="RefSeq" id="WP_247201582.1">
    <property type="nucleotide sequence ID" value="NZ_JALKCG010000005.1"/>
</dbReference>
<dbReference type="SUPFAM" id="SSF53182">
    <property type="entry name" value="Pyrrolidone carboxyl peptidase (pyroglutamate aminopeptidase)"/>
    <property type="match status" value="1"/>
</dbReference>
<sequence>MCSEAARPARGDRPRILVTGFGRFPGMPSNPSASLARALARGRSGAGRVDARIEARILPTLWSEATAFPALLDAAAPDIVLMLGVAGRRRQVCIECVARNATGVFPDTARRRPGGRRLEIGAPAQRALAASPMPLLRALRLAGLPARLSRDAGGYVCNALAWRGYGWAAEGQRLAVFIHIPLPRPGALSRQRLQRGLEALLVALVAQWRQHSRAVRTAKT</sequence>
<dbReference type="PRINTS" id="PR00706">
    <property type="entry name" value="PYROGLUPTASE"/>
</dbReference>
<keyword evidence="5" id="KW-0788">Thiol protease</keyword>
<keyword evidence="4" id="KW-0378">Hydrolase</keyword>
<accession>A0ABT0DP63</accession>
<evidence type="ECO:0000256" key="3">
    <source>
        <dbReference type="ARBA" id="ARBA00022670"/>
    </source>
</evidence>
<reference evidence="8" key="2">
    <citation type="submission" date="2023-07" db="EMBL/GenBank/DDBJ databases">
        <title>Ancylobacter moscoviensis sp. nov., facultatively methylotrophic bacteria from activated sludge and the reclassification of Starkeya novella (Starkey 1934) Kelly et al. 2000 as Ancylobacter novellus comb. nov., Starkeya koreensis Im et al. 2006 as Ancylobacter koreensis comb.nov., Angulomicrobium tetraedrale Vasil'eva et al. 1986 as Ancylobacter tetraedralis comb. nov., Angulomicrobium amanitiforme Fritz et al. 2004 as Ancylobacter amanitiformis comb. nov. and Methylorhabdus multivorans Doronina et al. 1996 as Ancylobacter multivorans comb. nov. and emended description of the genus Ancylobacter.</title>
        <authorList>
            <person name="Doronina N."/>
            <person name="Chemodurova A."/>
            <person name="Grouzdev D."/>
            <person name="Koziaeva V."/>
            <person name="Shi W."/>
            <person name="Wu L."/>
            <person name="Kaparullina E."/>
        </authorList>
    </citation>
    <scope>NUCLEOTIDE SEQUENCE [LARGE SCALE GENOMIC DNA]</scope>
    <source>
        <strain evidence="8">Jip08</strain>
    </source>
</reference>
<protein>
    <recommendedName>
        <fullName evidence="6">Pyroglutamyl-peptidase I</fullName>
        <ecNumber evidence="6">3.4.19.3</ecNumber>
    </recommendedName>
</protein>
<dbReference type="Pfam" id="PF01470">
    <property type="entry name" value="Peptidase_C15"/>
    <property type="match status" value="1"/>
</dbReference>
<dbReference type="InterPro" id="IPR016125">
    <property type="entry name" value="Peptidase_C15-like"/>
</dbReference>
<dbReference type="InterPro" id="IPR036440">
    <property type="entry name" value="Peptidase_C15-like_sf"/>
</dbReference>
<dbReference type="PANTHER" id="PTHR23402">
    <property type="entry name" value="PROTEASE FAMILY C15 PYROGLUTAMYL-PEPTIDASE I-RELATED"/>
    <property type="match status" value="1"/>
</dbReference>
<proteinExistence type="inferred from homology"/>
<organism evidence="7 8">
    <name type="scientific">Ancylobacter koreensis</name>
    <dbReference type="NCBI Taxonomy" id="266121"/>
    <lineage>
        <taxon>Bacteria</taxon>
        <taxon>Pseudomonadati</taxon>
        <taxon>Pseudomonadota</taxon>
        <taxon>Alphaproteobacteria</taxon>
        <taxon>Hyphomicrobiales</taxon>
        <taxon>Xanthobacteraceae</taxon>
        <taxon>Ancylobacter</taxon>
    </lineage>
</organism>
<dbReference type="PIRSF" id="PIRSF015592">
    <property type="entry name" value="Prld-crbxl_pptds"/>
    <property type="match status" value="1"/>
</dbReference>
<evidence type="ECO:0000256" key="5">
    <source>
        <dbReference type="ARBA" id="ARBA00022807"/>
    </source>
</evidence>
<dbReference type="PANTHER" id="PTHR23402:SF1">
    <property type="entry name" value="PYROGLUTAMYL-PEPTIDASE I"/>
    <property type="match status" value="1"/>
</dbReference>
<evidence type="ECO:0000313" key="7">
    <source>
        <dbReference type="EMBL" id="MCK0209071.1"/>
    </source>
</evidence>
<comment type="caution">
    <text evidence="7">The sequence shown here is derived from an EMBL/GenBank/DDBJ whole genome shotgun (WGS) entry which is preliminary data.</text>
</comment>
<dbReference type="Proteomes" id="UP001202867">
    <property type="component" value="Unassembled WGS sequence"/>
</dbReference>
<comment type="catalytic activity">
    <reaction evidence="6">
        <text>Release of an N-terminal pyroglutamyl group from a polypeptide, the second amino acid generally not being Pro.</text>
        <dbReference type="EC" id="3.4.19.3"/>
    </reaction>
</comment>